<dbReference type="CDD" id="cd23596">
    <property type="entry name" value="TFP_LU_ECD_Tkv"/>
    <property type="match status" value="1"/>
</dbReference>
<keyword evidence="7 16" id="KW-0732">Signal</keyword>
<keyword evidence="10 14" id="KW-0067">ATP-binding</keyword>
<evidence type="ECO:0000256" key="13">
    <source>
        <dbReference type="ARBA" id="ARBA00023170"/>
    </source>
</evidence>
<feature type="domain" description="Protein kinase" evidence="17">
    <location>
        <begin position="207"/>
        <end position="502"/>
    </location>
</feature>
<evidence type="ECO:0000256" key="9">
    <source>
        <dbReference type="ARBA" id="ARBA00022777"/>
    </source>
</evidence>
<evidence type="ECO:0000313" key="18">
    <source>
        <dbReference type="EMBL" id="AEP16399.1"/>
    </source>
</evidence>
<dbReference type="InterPro" id="IPR000333">
    <property type="entry name" value="TGFB_receptor"/>
</dbReference>
<dbReference type="PROSITE" id="PS50011">
    <property type="entry name" value="PROTEIN_KINASE_DOM"/>
    <property type="match status" value="1"/>
</dbReference>
<keyword evidence="8 14" id="KW-0547">Nucleotide-binding</keyword>
<dbReference type="PANTHER" id="PTHR23255">
    <property type="entry name" value="TRANSFORMING GROWTH FACTOR-BETA RECEPTOR TYPE I AND II"/>
    <property type="match status" value="1"/>
</dbReference>
<evidence type="ECO:0000256" key="4">
    <source>
        <dbReference type="ARBA" id="ARBA00022527"/>
    </source>
</evidence>
<evidence type="ECO:0000256" key="5">
    <source>
        <dbReference type="ARBA" id="ARBA00022679"/>
    </source>
</evidence>
<dbReference type="Gene3D" id="1.10.510.10">
    <property type="entry name" value="Transferase(Phosphotransferase) domain 1"/>
    <property type="match status" value="1"/>
</dbReference>
<feature type="binding site" evidence="14">
    <location>
        <position position="234"/>
    </location>
    <ligand>
        <name>ATP</name>
        <dbReference type="ChEBI" id="CHEBI:30616"/>
    </ligand>
</feature>
<name>G5CTM2_MNELE</name>
<dbReference type="SUPFAM" id="SSF56112">
    <property type="entry name" value="Protein kinase-like (PK-like)"/>
    <property type="match status" value="1"/>
</dbReference>
<dbReference type="InterPro" id="IPR045860">
    <property type="entry name" value="Snake_toxin-like_sf"/>
</dbReference>
<dbReference type="EC" id="2.7.11.30" evidence="3"/>
<dbReference type="GO" id="GO:0071363">
    <property type="term" value="P:cellular response to growth factor stimulus"/>
    <property type="evidence" value="ECO:0007669"/>
    <property type="project" value="TreeGrafter"/>
</dbReference>
<evidence type="ECO:0000256" key="7">
    <source>
        <dbReference type="ARBA" id="ARBA00022729"/>
    </source>
</evidence>
<evidence type="ECO:0000256" key="6">
    <source>
        <dbReference type="ARBA" id="ARBA00022692"/>
    </source>
</evidence>
<dbReference type="InterPro" id="IPR000719">
    <property type="entry name" value="Prot_kinase_dom"/>
</dbReference>
<evidence type="ECO:0000256" key="2">
    <source>
        <dbReference type="ARBA" id="ARBA00009605"/>
    </source>
</evidence>
<dbReference type="InterPro" id="IPR017441">
    <property type="entry name" value="Protein_kinase_ATP_BS"/>
</dbReference>
<keyword evidence="12 15" id="KW-0472">Membrane</keyword>
<feature type="chain" id="PRO_5003475489" description="receptor protein serine/threonine kinase" evidence="16">
    <location>
        <begin position="18"/>
        <end position="512"/>
    </location>
</feature>
<evidence type="ECO:0000256" key="1">
    <source>
        <dbReference type="ARBA" id="ARBA00004479"/>
    </source>
</evidence>
<dbReference type="GO" id="GO:0004675">
    <property type="term" value="F:transmembrane receptor protein serine/threonine kinase activity"/>
    <property type="evidence" value="ECO:0007669"/>
    <property type="project" value="UniProtKB-EC"/>
</dbReference>
<dbReference type="AlphaFoldDB" id="G5CTM2"/>
<gene>
    <name evidence="18" type="primary">TgfRIc</name>
</gene>
<dbReference type="PROSITE" id="PS00108">
    <property type="entry name" value="PROTEIN_KINASE_ST"/>
    <property type="match status" value="1"/>
</dbReference>
<keyword evidence="13 18" id="KW-0675">Receptor</keyword>
<dbReference type="PROSITE" id="PS00107">
    <property type="entry name" value="PROTEIN_KINASE_ATP"/>
    <property type="match status" value="1"/>
</dbReference>
<dbReference type="Gene3D" id="3.30.200.20">
    <property type="entry name" value="Phosphorylase Kinase, domain 1"/>
    <property type="match status" value="1"/>
</dbReference>
<dbReference type="EMBL" id="JN380197">
    <property type="protein sequence ID" value="AEP16399.1"/>
    <property type="molecule type" value="mRNA"/>
</dbReference>
<evidence type="ECO:0000256" key="12">
    <source>
        <dbReference type="ARBA" id="ARBA00023136"/>
    </source>
</evidence>
<sequence length="512" mass="58640">MSLWWILFLWVIGLAQSYGEEEIVPIDCRCSENIDSCRKNGTCESEFGFCYWSALVEENKILSHENGCIGAHIVRHMCFSDGHQTNDMIVRCCNTTLCNKDMDSFLKRVEKEINVGYTAPPSPENSNILMLIIGAAGTLLFVILAFGIYKTFSSRTIKKLLGYEKDPYVTVAKEPQYTNHILDEISLSNTSGAGRTQFVQRTISKQAQLIELVGKGRYGEVWKALWRGDPVAIKQFDPRDEQSWIQEVKMYETSWLRHENILGHMGSDCKSTASSTRWWIMMEFCQHGSLYEYLSHARYTPIQLLESVRGIYSGLEHLHSAIFGNNPNNSKPGIAHRDLKTHNILVKNPTQCCIGDLGLAITSNDYKEKVNKTNFQVGTRRYMAPEILDSSLNFEKFFTFKAADMFSSSYIIWEMLHVCQVDSDVTERERTLPYIDEVPGNPAVEDMLKVVVEEGKRPPLLDRWRQNPITRVLCNMIQELWCKDPSERLSALRIKKTLSEMLLHKQDSFPPV</sequence>
<keyword evidence="9" id="KW-0418">Kinase</keyword>
<keyword evidence="6 15" id="KW-0812">Transmembrane</keyword>
<dbReference type="InterPro" id="IPR011009">
    <property type="entry name" value="Kinase-like_dom_sf"/>
</dbReference>
<dbReference type="GO" id="GO:0005886">
    <property type="term" value="C:plasma membrane"/>
    <property type="evidence" value="ECO:0007669"/>
    <property type="project" value="TreeGrafter"/>
</dbReference>
<dbReference type="SMART" id="SM00220">
    <property type="entry name" value="S_TKc"/>
    <property type="match status" value="1"/>
</dbReference>
<keyword evidence="5" id="KW-0808">Transferase</keyword>
<evidence type="ECO:0000256" key="3">
    <source>
        <dbReference type="ARBA" id="ARBA00012401"/>
    </source>
</evidence>
<dbReference type="InterPro" id="IPR008271">
    <property type="entry name" value="Ser/Thr_kinase_AS"/>
</dbReference>
<protein>
    <recommendedName>
        <fullName evidence="3">receptor protein serine/threonine kinase</fullName>
        <ecNumber evidence="3">2.7.11.30</ecNumber>
    </recommendedName>
</protein>
<feature type="signal peptide" evidence="16">
    <location>
        <begin position="1"/>
        <end position="17"/>
    </location>
</feature>
<dbReference type="Gene3D" id="2.10.60.10">
    <property type="entry name" value="CD59"/>
    <property type="match status" value="1"/>
</dbReference>
<evidence type="ECO:0000256" key="15">
    <source>
        <dbReference type="SAM" id="Phobius"/>
    </source>
</evidence>
<keyword evidence="4" id="KW-0723">Serine/threonine-protein kinase</keyword>
<evidence type="ECO:0000256" key="16">
    <source>
        <dbReference type="SAM" id="SignalP"/>
    </source>
</evidence>
<evidence type="ECO:0000256" key="10">
    <source>
        <dbReference type="ARBA" id="ARBA00022840"/>
    </source>
</evidence>
<evidence type="ECO:0000256" key="11">
    <source>
        <dbReference type="ARBA" id="ARBA00022989"/>
    </source>
</evidence>
<comment type="similarity">
    <text evidence="2">Belongs to the protein kinase superfamily. TKL Ser/Thr protein kinase family. TGFB receptor subfamily.</text>
</comment>
<accession>G5CTM2</accession>
<dbReference type="GO" id="GO:0043235">
    <property type="term" value="C:receptor complex"/>
    <property type="evidence" value="ECO:0007669"/>
    <property type="project" value="TreeGrafter"/>
</dbReference>
<dbReference type="PANTHER" id="PTHR23255:SF72">
    <property type="entry name" value="RECEPTOR PROTEIN SERINE_THREONINE KINASE"/>
    <property type="match status" value="1"/>
</dbReference>
<dbReference type="Pfam" id="PF00069">
    <property type="entry name" value="Pkinase"/>
    <property type="match status" value="1"/>
</dbReference>
<feature type="transmembrane region" description="Helical" evidence="15">
    <location>
        <begin position="128"/>
        <end position="149"/>
    </location>
</feature>
<evidence type="ECO:0000259" key="17">
    <source>
        <dbReference type="PROSITE" id="PS50011"/>
    </source>
</evidence>
<evidence type="ECO:0000256" key="8">
    <source>
        <dbReference type="ARBA" id="ARBA00022741"/>
    </source>
</evidence>
<keyword evidence="11 15" id="KW-1133">Transmembrane helix</keyword>
<comment type="subcellular location">
    <subcellularLocation>
        <location evidence="1">Membrane</location>
        <topology evidence="1">Single-pass type I membrane protein</topology>
    </subcellularLocation>
</comment>
<proteinExistence type="evidence at transcript level"/>
<dbReference type="SUPFAM" id="SSF57302">
    <property type="entry name" value="Snake toxin-like"/>
    <property type="match status" value="1"/>
</dbReference>
<organism evidence="18">
    <name type="scientific">Mnemiopsis leidyi</name>
    <name type="common">Sea walnut</name>
    <name type="synonym">Warty comb jellyfish</name>
    <dbReference type="NCBI Taxonomy" id="27923"/>
    <lineage>
        <taxon>Eukaryota</taxon>
        <taxon>Metazoa</taxon>
        <taxon>Ctenophora</taxon>
        <taxon>Tentaculata</taxon>
        <taxon>Lobata</taxon>
        <taxon>Bolinopsidae</taxon>
        <taxon>Mnemiopsis</taxon>
    </lineage>
</organism>
<evidence type="ECO:0000256" key="14">
    <source>
        <dbReference type="PROSITE-ProRule" id="PRU10141"/>
    </source>
</evidence>
<reference evidence="18" key="1">
    <citation type="journal article" date="2011" name="PLoS ONE">
        <title>Evolution of the TGF-beta Signaling Pathway and Its Potential Role in the Ctenophore, Mnemiopsis leidyi.</title>
        <authorList>
            <person name="Pang K."/>
            <person name="Ryan J.F."/>
            <person name="Baxevanis A.D."/>
            <person name="Martindale M.Q."/>
        </authorList>
    </citation>
    <scope>NUCLEOTIDE SEQUENCE</scope>
</reference>
<dbReference type="GO" id="GO:0005524">
    <property type="term" value="F:ATP binding"/>
    <property type="evidence" value="ECO:0007669"/>
    <property type="project" value="UniProtKB-UniRule"/>
</dbReference>